<evidence type="ECO:0000313" key="11">
    <source>
        <dbReference type="Proteomes" id="UP000694888"/>
    </source>
</evidence>
<dbReference type="GO" id="GO:0008483">
    <property type="term" value="F:transaminase activity"/>
    <property type="evidence" value="ECO:0007669"/>
    <property type="project" value="UniProtKB-KW"/>
</dbReference>
<comment type="catalytic activity">
    <reaction evidence="10">
        <text>L-leucine + 2-oxoglutarate = 4-methyl-2-oxopentanoate + L-glutamate</text>
        <dbReference type="Rhea" id="RHEA:18321"/>
        <dbReference type="ChEBI" id="CHEBI:16810"/>
        <dbReference type="ChEBI" id="CHEBI:17865"/>
        <dbReference type="ChEBI" id="CHEBI:29985"/>
        <dbReference type="ChEBI" id="CHEBI:57427"/>
        <dbReference type="EC" id="2.6.1.42"/>
    </reaction>
</comment>
<dbReference type="Proteomes" id="UP000694888">
    <property type="component" value="Unplaced"/>
</dbReference>
<dbReference type="PANTHER" id="PTHR11825:SF44">
    <property type="entry name" value="BRANCHED-CHAIN-AMINO-ACID AMINOTRANSFERASE"/>
    <property type="match status" value="1"/>
</dbReference>
<protein>
    <recommendedName>
        <fullName evidence="10">Branched-chain-amino-acid aminotransferase</fullName>
        <ecNumber evidence="10">2.6.1.42</ecNumber>
    </recommendedName>
</protein>
<reference evidence="12" key="1">
    <citation type="submission" date="2025-08" db="UniProtKB">
        <authorList>
            <consortium name="RefSeq"/>
        </authorList>
    </citation>
    <scope>IDENTIFICATION</scope>
</reference>
<dbReference type="InterPro" id="IPR005786">
    <property type="entry name" value="B_amino_transII"/>
</dbReference>
<gene>
    <name evidence="12" type="primary">LOC101864101</name>
</gene>
<dbReference type="InterPro" id="IPR018300">
    <property type="entry name" value="Aminotrans_IV_CS"/>
</dbReference>
<dbReference type="InterPro" id="IPR033939">
    <property type="entry name" value="BCAT_family"/>
</dbReference>
<organism evidence="11 12">
    <name type="scientific">Aplysia californica</name>
    <name type="common">California sea hare</name>
    <dbReference type="NCBI Taxonomy" id="6500"/>
    <lineage>
        <taxon>Eukaryota</taxon>
        <taxon>Metazoa</taxon>
        <taxon>Spiralia</taxon>
        <taxon>Lophotrochozoa</taxon>
        <taxon>Mollusca</taxon>
        <taxon>Gastropoda</taxon>
        <taxon>Heterobranchia</taxon>
        <taxon>Euthyneura</taxon>
        <taxon>Tectipleura</taxon>
        <taxon>Aplysiida</taxon>
        <taxon>Aplysioidea</taxon>
        <taxon>Aplysiidae</taxon>
        <taxon>Aplysia</taxon>
    </lineage>
</organism>
<evidence type="ECO:0000313" key="12">
    <source>
        <dbReference type="RefSeq" id="XP_035828689.1"/>
    </source>
</evidence>
<dbReference type="PIRSF" id="PIRSF006468">
    <property type="entry name" value="BCAT1"/>
    <property type="match status" value="1"/>
</dbReference>
<evidence type="ECO:0000256" key="7">
    <source>
        <dbReference type="ARBA" id="ARBA00023304"/>
    </source>
</evidence>
<evidence type="ECO:0000256" key="4">
    <source>
        <dbReference type="ARBA" id="ARBA00022605"/>
    </source>
</evidence>
<evidence type="ECO:0000256" key="3">
    <source>
        <dbReference type="ARBA" id="ARBA00022576"/>
    </source>
</evidence>
<keyword evidence="3 10" id="KW-0032">Aminotransferase</keyword>
<evidence type="ECO:0000256" key="5">
    <source>
        <dbReference type="ARBA" id="ARBA00022679"/>
    </source>
</evidence>
<dbReference type="Pfam" id="PF01063">
    <property type="entry name" value="Aminotran_4"/>
    <property type="match status" value="1"/>
</dbReference>
<keyword evidence="7 10" id="KW-0100">Branched-chain amino acid biosynthesis</keyword>
<keyword evidence="5 10" id="KW-0808">Transferase</keyword>
<proteinExistence type="inferred from homology"/>
<evidence type="ECO:0000256" key="9">
    <source>
        <dbReference type="RuleBase" id="RU004516"/>
    </source>
</evidence>
<keyword evidence="4 10" id="KW-0028">Amino-acid biosynthesis</keyword>
<evidence type="ECO:0000256" key="8">
    <source>
        <dbReference type="RuleBase" id="RU004106"/>
    </source>
</evidence>
<dbReference type="CDD" id="cd01557">
    <property type="entry name" value="BCAT_beta_family"/>
    <property type="match status" value="1"/>
</dbReference>
<evidence type="ECO:0000256" key="10">
    <source>
        <dbReference type="RuleBase" id="RU004517"/>
    </source>
</evidence>
<dbReference type="NCBIfam" id="TIGR01123">
    <property type="entry name" value="ilvE_II"/>
    <property type="match status" value="1"/>
</dbReference>
<dbReference type="SUPFAM" id="SSF56752">
    <property type="entry name" value="D-aminoacid aminotransferase-like PLP-dependent enzymes"/>
    <property type="match status" value="1"/>
</dbReference>
<dbReference type="RefSeq" id="XP_035828689.1">
    <property type="nucleotide sequence ID" value="XM_035972796.1"/>
</dbReference>
<evidence type="ECO:0000256" key="6">
    <source>
        <dbReference type="ARBA" id="ARBA00022898"/>
    </source>
</evidence>
<dbReference type="EC" id="2.6.1.42" evidence="10"/>
<keyword evidence="6 9" id="KW-0663">Pyridoxal phosphate</keyword>
<comment type="similarity">
    <text evidence="2 8">Belongs to the class-IV pyridoxal-phosphate-dependent aminotransferase family.</text>
</comment>
<dbReference type="GeneID" id="101864101"/>
<dbReference type="InterPro" id="IPR001544">
    <property type="entry name" value="Aminotrans_IV"/>
</dbReference>
<comment type="catalytic activity">
    <reaction evidence="10">
        <text>L-isoleucine + 2-oxoglutarate = (S)-3-methyl-2-oxopentanoate + L-glutamate</text>
        <dbReference type="Rhea" id="RHEA:24801"/>
        <dbReference type="ChEBI" id="CHEBI:16810"/>
        <dbReference type="ChEBI" id="CHEBI:29985"/>
        <dbReference type="ChEBI" id="CHEBI:35146"/>
        <dbReference type="ChEBI" id="CHEBI:58045"/>
        <dbReference type="EC" id="2.6.1.42"/>
    </reaction>
</comment>
<dbReference type="InterPro" id="IPR043132">
    <property type="entry name" value="BCAT-like_C"/>
</dbReference>
<dbReference type="Gene3D" id="3.20.10.10">
    <property type="entry name" value="D-amino Acid Aminotransferase, subunit A, domain 2"/>
    <property type="match status" value="1"/>
</dbReference>
<evidence type="ECO:0000256" key="1">
    <source>
        <dbReference type="ARBA" id="ARBA00001933"/>
    </source>
</evidence>
<accession>A0ABM1W1Z6</accession>
<comment type="catalytic activity">
    <reaction evidence="10">
        <text>L-valine + 2-oxoglutarate = 3-methyl-2-oxobutanoate + L-glutamate</text>
        <dbReference type="Rhea" id="RHEA:24813"/>
        <dbReference type="ChEBI" id="CHEBI:11851"/>
        <dbReference type="ChEBI" id="CHEBI:16810"/>
        <dbReference type="ChEBI" id="CHEBI:29985"/>
        <dbReference type="ChEBI" id="CHEBI:57762"/>
        <dbReference type="EC" id="2.6.1.42"/>
    </reaction>
</comment>
<dbReference type="NCBIfam" id="NF009897">
    <property type="entry name" value="PRK13357.1"/>
    <property type="match status" value="1"/>
</dbReference>
<dbReference type="InterPro" id="IPR036038">
    <property type="entry name" value="Aminotransferase-like"/>
</dbReference>
<dbReference type="PROSITE" id="PS00770">
    <property type="entry name" value="AA_TRANSFER_CLASS_4"/>
    <property type="match status" value="1"/>
</dbReference>
<name>A0ABM1W1Z6_APLCA</name>
<keyword evidence="11" id="KW-1185">Reference proteome</keyword>
<dbReference type="InterPro" id="IPR043131">
    <property type="entry name" value="BCAT-like_N"/>
</dbReference>
<evidence type="ECO:0000256" key="2">
    <source>
        <dbReference type="ARBA" id="ARBA00009320"/>
    </source>
</evidence>
<comment type="cofactor">
    <cofactor evidence="1 9">
        <name>pyridoxal 5'-phosphate</name>
        <dbReference type="ChEBI" id="CHEBI:597326"/>
    </cofactor>
</comment>
<sequence>MGLLVRVAQRSRHMTFSSVRLISSFRADELQIRLTNTPSVKPDNDKLKFGAHTSDHLLEVDWTEKHGWSAPVIRPVEPLRIHPAAKVLHYACELFEGMKAYRCVDGKIRMFRPMENMERMAASAGRSALPAFDTTELLKCIKKLIAVDQEWVPYSEKCSLYIRPTFIGTEPALGVTYSNEAKLFVIVGPVGPYFPTGMKPVGLLADPQYVRAWPGGCGNFKMGSNYAPTVSVQATAAKLGCQQVLWLYGDDHEMTEVGTMNLFVYWINEQGEEELVTPPLESGLILPGVTRKSLLNLAREWNEFKVSEQTLTMATFVKAVNEGRVKEVFGAGTACIVCPVNRILYQGEELHLRTMDDPEHLTQRFYKEINDIHFYRKPHEWMEPIEEDVSEAVRKFSAQ</sequence>
<dbReference type="PANTHER" id="PTHR11825">
    <property type="entry name" value="SUBGROUP IIII AMINOTRANSFERASE"/>
    <property type="match status" value="1"/>
</dbReference>
<dbReference type="Gene3D" id="3.30.470.10">
    <property type="match status" value="1"/>
</dbReference>